<feature type="compositionally biased region" description="Pro residues" evidence="2">
    <location>
        <begin position="1"/>
        <end position="10"/>
    </location>
</feature>
<comment type="caution">
    <text evidence="5">The sequence shown here is derived from an EMBL/GenBank/DDBJ whole genome shotgun (WGS) entry which is preliminary data.</text>
</comment>
<feature type="compositionally biased region" description="Low complexity" evidence="2">
    <location>
        <begin position="93"/>
        <end position="102"/>
    </location>
</feature>
<feature type="region of interest" description="Disordered" evidence="2">
    <location>
        <begin position="1"/>
        <end position="46"/>
    </location>
</feature>
<dbReference type="InterPro" id="IPR012551">
    <property type="entry name" value="DUF1707_SHOCT-like"/>
</dbReference>
<evidence type="ECO:0000256" key="2">
    <source>
        <dbReference type="SAM" id="MobiDB-lite"/>
    </source>
</evidence>
<dbReference type="Pfam" id="PF08044">
    <property type="entry name" value="DUF1707"/>
    <property type="match status" value="1"/>
</dbReference>
<feature type="region of interest" description="Disordered" evidence="2">
    <location>
        <begin position="87"/>
        <end position="112"/>
    </location>
</feature>
<gene>
    <name evidence="5" type="ORF">ACFPCY_11405</name>
</gene>
<dbReference type="RefSeq" id="WP_378254116.1">
    <property type="nucleotide sequence ID" value="NZ_JBHSIT010000003.1"/>
</dbReference>
<evidence type="ECO:0000256" key="1">
    <source>
        <dbReference type="SAM" id="Coils"/>
    </source>
</evidence>
<accession>A0ABV9TVE5</accession>
<feature type="compositionally biased region" description="Low complexity" evidence="2">
    <location>
        <begin position="18"/>
        <end position="30"/>
    </location>
</feature>
<evidence type="ECO:0000313" key="5">
    <source>
        <dbReference type="EMBL" id="MFC4907929.1"/>
    </source>
</evidence>
<dbReference type="PANTHER" id="PTHR40763">
    <property type="entry name" value="MEMBRANE PROTEIN-RELATED"/>
    <property type="match status" value="1"/>
</dbReference>
<proteinExistence type="predicted"/>
<keyword evidence="1" id="KW-0175">Coiled coil</keyword>
<dbReference type="Proteomes" id="UP001595872">
    <property type="component" value="Unassembled WGS sequence"/>
</dbReference>
<dbReference type="PANTHER" id="PTHR40763:SF4">
    <property type="entry name" value="DUF1707 DOMAIN-CONTAINING PROTEIN"/>
    <property type="match status" value="1"/>
</dbReference>
<sequence>MNLPDSPPPAEPERTPDAAQGPEPAPAARPGAGGMRASDADRDRVADRLREALADGRITAEEHAERIDAVYKAKTYADLEPVLADLPGGGGSAPSAPVDPAGRNPAAPPRTEPGTVVAILTESKRGGRWLVEPQTHANALLGKVMLDLRQAVLSQREVTINCSCVLGEVEIIVPPGVRVLSSATAVLGQVDVPFDDPEDPDPPTVRITGFTLLGQIGVRRRAVGEATLSERVKQLTEEHVNARLLGHQRHREVVREARDQHRRAVEEAREERMRIRDQRRAHLRELRDERRRHRY</sequence>
<evidence type="ECO:0000313" key="6">
    <source>
        <dbReference type="Proteomes" id="UP001595872"/>
    </source>
</evidence>
<dbReference type="InterPro" id="IPR024425">
    <property type="entry name" value="LiaF-like_C"/>
</dbReference>
<organism evidence="5 6">
    <name type="scientific">Actinomadura gamaensis</name>
    <dbReference type="NCBI Taxonomy" id="1763541"/>
    <lineage>
        <taxon>Bacteria</taxon>
        <taxon>Bacillati</taxon>
        <taxon>Actinomycetota</taxon>
        <taxon>Actinomycetes</taxon>
        <taxon>Streptosporangiales</taxon>
        <taxon>Thermomonosporaceae</taxon>
        <taxon>Actinomadura</taxon>
    </lineage>
</organism>
<name>A0ABV9TVE5_9ACTN</name>
<feature type="domain" description="Cell wall-active antibiotics response LiaF-like C-terminal" evidence="4">
    <location>
        <begin position="135"/>
        <end position="192"/>
    </location>
</feature>
<dbReference type="EMBL" id="JBHSIT010000003">
    <property type="protein sequence ID" value="MFC4907929.1"/>
    <property type="molecule type" value="Genomic_DNA"/>
</dbReference>
<protein>
    <submittedName>
        <fullName evidence="5">DUF1707 domain-containing protein</fullName>
    </submittedName>
</protein>
<feature type="domain" description="DUF1707" evidence="3">
    <location>
        <begin position="35"/>
        <end position="87"/>
    </location>
</feature>
<keyword evidence="6" id="KW-1185">Reference proteome</keyword>
<reference evidence="6" key="1">
    <citation type="journal article" date="2019" name="Int. J. Syst. Evol. Microbiol.">
        <title>The Global Catalogue of Microorganisms (GCM) 10K type strain sequencing project: providing services to taxonomists for standard genome sequencing and annotation.</title>
        <authorList>
            <consortium name="The Broad Institute Genomics Platform"/>
            <consortium name="The Broad Institute Genome Sequencing Center for Infectious Disease"/>
            <person name="Wu L."/>
            <person name="Ma J."/>
        </authorList>
    </citation>
    <scope>NUCLEOTIDE SEQUENCE [LARGE SCALE GENOMIC DNA]</scope>
    <source>
        <strain evidence="6">KLKA75</strain>
    </source>
</reference>
<feature type="coiled-coil region" evidence="1">
    <location>
        <begin position="247"/>
        <end position="285"/>
    </location>
</feature>
<evidence type="ECO:0000259" key="4">
    <source>
        <dbReference type="Pfam" id="PF09922"/>
    </source>
</evidence>
<evidence type="ECO:0000259" key="3">
    <source>
        <dbReference type="Pfam" id="PF08044"/>
    </source>
</evidence>
<dbReference type="Pfam" id="PF09922">
    <property type="entry name" value="LiaF-like_C"/>
    <property type="match status" value="1"/>
</dbReference>